<feature type="domain" description="CENP-V/GFA" evidence="5">
    <location>
        <begin position="1"/>
        <end position="115"/>
    </location>
</feature>
<dbReference type="InterPro" id="IPR011057">
    <property type="entry name" value="Mss4-like_sf"/>
</dbReference>
<dbReference type="GO" id="GO:0016846">
    <property type="term" value="F:carbon-sulfur lyase activity"/>
    <property type="evidence" value="ECO:0007669"/>
    <property type="project" value="InterPro"/>
</dbReference>
<dbReference type="EMBL" id="QKOD01000013">
    <property type="protein sequence ID" value="RNJ42120.1"/>
    <property type="molecule type" value="Genomic_DNA"/>
</dbReference>
<dbReference type="AlphaFoldDB" id="A0A3M9X3L7"/>
<evidence type="ECO:0000256" key="3">
    <source>
        <dbReference type="ARBA" id="ARBA00022833"/>
    </source>
</evidence>
<accession>A0A3M9X3L7</accession>
<comment type="caution">
    <text evidence="6">The sequence shown here is derived from an EMBL/GenBank/DDBJ whole genome shotgun (WGS) entry which is preliminary data.</text>
</comment>
<keyword evidence="4" id="KW-0456">Lyase</keyword>
<evidence type="ECO:0000256" key="4">
    <source>
        <dbReference type="ARBA" id="ARBA00023239"/>
    </source>
</evidence>
<dbReference type="GO" id="GO:0046872">
    <property type="term" value="F:metal ion binding"/>
    <property type="evidence" value="ECO:0007669"/>
    <property type="project" value="UniProtKB-KW"/>
</dbReference>
<dbReference type="PROSITE" id="PS51891">
    <property type="entry name" value="CENP_V_GFA"/>
    <property type="match status" value="1"/>
</dbReference>
<evidence type="ECO:0000256" key="2">
    <source>
        <dbReference type="ARBA" id="ARBA00022723"/>
    </source>
</evidence>
<protein>
    <submittedName>
        <fullName evidence="6">GFA family protein</fullName>
    </submittedName>
</protein>
<dbReference type="Pfam" id="PF04828">
    <property type="entry name" value="GFA"/>
    <property type="match status" value="1"/>
</dbReference>
<keyword evidence="2" id="KW-0479">Metal-binding</keyword>
<dbReference type="Proteomes" id="UP000275436">
    <property type="component" value="Unassembled WGS sequence"/>
</dbReference>
<comment type="similarity">
    <text evidence="1">Belongs to the Gfa family.</text>
</comment>
<dbReference type="InterPro" id="IPR006913">
    <property type="entry name" value="CENP-V/GFA"/>
</dbReference>
<proteinExistence type="inferred from homology"/>
<evidence type="ECO:0000259" key="5">
    <source>
        <dbReference type="PROSITE" id="PS51891"/>
    </source>
</evidence>
<sequence length="132" mass="14685">MRGHCLCGAIAFEVDGPTQACVSCHCESCRRQCSAPMTTYIGVLDDQWRWLGKPPKIFNSSPGVERTFCDHCGSPLSFRSKNMSGVMHFFAAAMEEPEKFAPTLHVAFEEKLPWLKLADGLPTRVGPDYTKD</sequence>
<dbReference type="SUPFAM" id="SSF51316">
    <property type="entry name" value="Mss4-like"/>
    <property type="match status" value="1"/>
</dbReference>
<dbReference type="Gene3D" id="3.90.1590.10">
    <property type="entry name" value="glutathione-dependent formaldehyde- activating enzyme (gfa)"/>
    <property type="match status" value="1"/>
</dbReference>
<evidence type="ECO:0000313" key="6">
    <source>
        <dbReference type="EMBL" id="RNJ42120.1"/>
    </source>
</evidence>
<organism evidence="6 7">
    <name type="scientific">Mesorhizobium japonicum</name>
    <dbReference type="NCBI Taxonomy" id="2066070"/>
    <lineage>
        <taxon>Bacteria</taxon>
        <taxon>Pseudomonadati</taxon>
        <taxon>Pseudomonadota</taxon>
        <taxon>Alphaproteobacteria</taxon>
        <taxon>Hyphomicrobiales</taxon>
        <taxon>Phyllobacteriaceae</taxon>
        <taxon>Mesorhizobium</taxon>
    </lineage>
</organism>
<reference evidence="6 7" key="1">
    <citation type="journal article" date="2018" name="Mol. Plant Microbe Interact.">
        <title>Taxonomically Different Co-Microsymbionts of a Relict Legume, Oxytropis popoviana, Have Complementary Sets of Symbiotic Genes and Together Increase the Efficiency of Plant Nodulation.</title>
        <authorList>
            <person name="Safronova V."/>
            <person name="Belimov A."/>
            <person name="Sazanova A."/>
            <person name="Chirak E."/>
            <person name="Verkhozina A."/>
            <person name="Kuznetsova I."/>
            <person name="Andronov E."/>
            <person name="Puhalsky J."/>
            <person name="Tikhonovich I."/>
        </authorList>
    </citation>
    <scope>NUCLEOTIDE SEQUENCE [LARGE SCALE GENOMIC DNA]</scope>
    <source>
        <strain evidence="6 7">Opo-235</strain>
    </source>
</reference>
<dbReference type="RefSeq" id="WP_123169968.1">
    <property type="nucleotide sequence ID" value="NZ_QKOD01000013.1"/>
</dbReference>
<name>A0A3M9X3L7_9HYPH</name>
<gene>
    <name evidence="6" type="ORF">DNR46_30810</name>
</gene>
<keyword evidence="3" id="KW-0862">Zinc</keyword>
<dbReference type="PANTHER" id="PTHR33337:SF40">
    <property type="entry name" value="CENP-V_GFA DOMAIN-CONTAINING PROTEIN-RELATED"/>
    <property type="match status" value="1"/>
</dbReference>
<evidence type="ECO:0000313" key="7">
    <source>
        <dbReference type="Proteomes" id="UP000275436"/>
    </source>
</evidence>
<evidence type="ECO:0000256" key="1">
    <source>
        <dbReference type="ARBA" id="ARBA00005495"/>
    </source>
</evidence>
<dbReference type="PANTHER" id="PTHR33337">
    <property type="entry name" value="GFA DOMAIN-CONTAINING PROTEIN"/>
    <property type="match status" value="1"/>
</dbReference>